<evidence type="ECO:0000313" key="16">
    <source>
        <dbReference type="EMBL" id="CAG8448103.1"/>
    </source>
</evidence>
<dbReference type="EC" id="6.1.1.7" evidence="2"/>
<keyword evidence="12" id="KW-0030">Aminoacyl-tRNA synthetase</keyword>
<dbReference type="EMBL" id="CAJVPZ010000003">
    <property type="protein sequence ID" value="CAG8448103.1"/>
    <property type="molecule type" value="Genomic_DNA"/>
</dbReference>
<evidence type="ECO:0000259" key="15">
    <source>
        <dbReference type="PROSITE" id="PS51831"/>
    </source>
</evidence>
<dbReference type="GO" id="GO:0002161">
    <property type="term" value="F:aminoacyl-tRNA deacylase activity"/>
    <property type="evidence" value="ECO:0007669"/>
    <property type="project" value="TreeGrafter"/>
</dbReference>
<evidence type="ECO:0000256" key="13">
    <source>
        <dbReference type="SAM" id="Coils"/>
    </source>
</evidence>
<dbReference type="Proteomes" id="UP000789396">
    <property type="component" value="Unassembled WGS sequence"/>
</dbReference>
<dbReference type="GO" id="GO:0006402">
    <property type="term" value="P:mRNA catabolic process"/>
    <property type="evidence" value="ECO:0007669"/>
    <property type="project" value="InterPro"/>
</dbReference>
<dbReference type="InterPro" id="IPR050058">
    <property type="entry name" value="Ala-tRNA_ligase"/>
</dbReference>
<organism evidence="16 17">
    <name type="scientific">Racocetra fulgida</name>
    <dbReference type="NCBI Taxonomy" id="60492"/>
    <lineage>
        <taxon>Eukaryota</taxon>
        <taxon>Fungi</taxon>
        <taxon>Fungi incertae sedis</taxon>
        <taxon>Mucoromycota</taxon>
        <taxon>Glomeromycotina</taxon>
        <taxon>Glomeromycetes</taxon>
        <taxon>Diversisporales</taxon>
        <taxon>Gigasporaceae</taxon>
        <taxon>Racocetra</taxon>
    </lineage>
</organism>
<proteinExistence type="inferred from homology"/>
<dbReference type="Pfam" id="PF01411">
    <property type="entry name" value="tRNA-synt_2c"/>
    <property type="match status" value="1"/>
</dbReference>
<evidence type="ECO:0000256" key="8">
    <source>
        <dbReference type="ARBA" id="ARBA00022801"/>
    </source>
</evidence>
<keyword evidence="4" id="KW-0436">Ligase</keyword>
<dbReference type="GO" id="GO:0000049">
    <property type="term" value="F:tRNA binding"/>
    <property type="evidence" value="ECO:0007669"/>
    <property type="project" value="UniProtKB-KW"/>
</dbReference>
<keyword evidence="10" id="KW-0694">RNA-binding</keyword>
<reference evidence="16" key="1">
    <citation type="submission" date="2021-06" db="EMBL/GenBank/DDBJ databases">
        <authorList>
            <person name="Kallberg Y."/>
            <person name="Tangrot J."/>
            <person name="Rosling A."/>
        </authorList>
    </citation>
    <scope>NUCLEOTIDE SEQUENCE</scope>
    <source>
        <strain evidence="16">IN212</strain>
    </source>
</reference>
<evidence type="ECO:0000256" key="4">
    <source>
        <dbReference type="ARBA" id="ARBA00022598"/>
    </source>
</evidence>
<comment type="caution">
    <text evidence="16">The sequence shown here is derived from an EMBL/GenBank/DDBJ whole genome shotgun (WGS) entry which is preliminary data.</text>
</comment>
<feature type="coiled-coil region" evidence="13">
    <location>
        <begin position="273"/>
        <end position="314"/>
    </location>
</feature>
<dbReference type="PANTHER" id="PTHR11777:SF9">
    <property type="entry name" value="ALANINE--TRNA LIGASE, CYTOPLASMIC"/>
    <property type="match status" value="1"/>
</dbReference>
<dbReference type="GO" id="GO:0004519">
    <property type="term" value="F:endonuclease activity"/>
    <property type="evidence" value="ECO:0007669"/>
    <property type="project" value="UniProtKB-KW"/>
</dbReference>
<evidence type="ECO:0000256" key="3">
    <source>
        <dbReference type="ARBA" id="ARBA00022555"/>
    </source>
</evidence>
<evidence type="ECO:0000256" key="10">
    <source>
        <dbReference type="ARBA" id="ARBA00022884"/>
    </source>
</evidence>
<dbReference type="InterPro" id="IPR006675">
    <property type="entry name" value="HDIG_dom"/>
</dbReference>
<dbReference type="OrthoDB" id="2390395at2759"/>
<dbReference type="GO" id="GO:0005524">
    <property type="term" value="F:ATP binding"/>
    <property type="evidence" value="ECO:0007669"/>
    <property type="project" value="UniProtKB-KW"/>
</dbReference>
<dbReference type="InterPro" id="IPR036612">
    <property type="entry name" value="KH_dom_type_1_sf"/>
</dbReference>
<keyword evidence="11" id="KW-0648">Protein biosynthesis</keyword>
<feature type="coiled-coil region" evidence="13">
    <location>
        <begin position="360"/>
        <end position="394"/>
    </location>
</feature>
<dbReference type="HAMAP" id="MF_00335">
    <property type="entry name" value="RNase_Y"/>
    <property type="match status" value="1"/>
</dbReference>
<dbReference type="SMART" id="SM00471">
    <property type="entry name" value="HDc"/>
    <property type="match status" value="1"/>
</dbReference>
<feature type="domain" description="HD" evidence="15">
    <location>
        <begin position="541"/>
        <end position="634"/>
    </location>
</feature>
<evidence type="ECO:0000313" key="17">
    <source>
        <dbReference type="Proteomes" id="UP000789396"/>
    </source>
</evidence>
<dbReference type="GO" id="GO:0006419">
    <property type="term" value="P:alanyl-tRNA aminoacylation"/>
    <property type="evidence" value="ECO:0007669"/>
    <property type="project" value="InterPro"/>
</dbReference>
<dbReference type="SUPFAM" id="SSF55681">
    <property type="entry name" value="Class II aaRS and biotin synthetases"/>
    <property type="match status" value="1"/>
</dbReference>
<keyword evidence="6" id="KW-0547">Nucleotide-binding</keyword>
<gene>
    <name evidence="16" type="ORF">RFULGI_LOCUS62</name>
</gene>
<dbReference type="InterPro" id="IPR017705">
    <property type="entry name" value="Ribonuclease_Y"/>
</dbReference>
<accession>A0A9N8V9T4</accession>
<evidence type="ECO:0000256" key="11">
    <source>
        <dbReference type="ARBA" id="ARBA00022917"/>
    </source>
</evidence>
<dbReference type="NCBIfam" id="TIGR00277">
    <property type="entry name" value="HDIG"/>
    <property type="match status" value="1"/>
</dbReference>
<dbReference type="InterPro" id="IPR045864">
    <property type="entry name" value="aa-tRNA-synth_II/BPL/LPL"/>
</dbReference>
<dbReference type="InterPro" id="IPR006674">
    <property type="entry name" value="HD_domain"/>
</dbReference>
<keyword evidence="3" id="KW-0820">tRNA-binding</keyword>
<evidence type="ECO:0000256" key="5">
    <source>
        <dbReference type="ARBA" id="ARBA00022722"/>
    </source>
</evidence>
<dbReference type="GO" id="GO:0004813">
    <property type="term" value="F:alanine-tRNA ligase activity"/>
    <property type="evidence" value="ECO:0007669"/>
    <property type="project" value="UniProtKB-EC"/>
</dbReference>
<dbReference type="InterPro" id="IPR002318">
    <property type="entry name" value="Ala-tRNA-lgiase_IIc"/>
</dbReference>
<dbReference type="Gene3D" id="1.10.3210.10">
    <property type="entry name" value="Hypothetical protein af1432"/>
    <property type="match status" value="1"/>
</dbReference>
<evidence type="ECO:0000256" key="12">
    <source>
        <dbReference type="ARBA" id="ARBA00023146"/>
    </source>
</evidence>
<dbReference type="PROSITE" id="PS51831">
    <property type="entry name" value="HD"/>
    <property type="match status" value="1"/>
</dbReference>
<dbReference type="GO" id="GO:0005829">
    <property type="term" value="C:cytosol"/>
    <property type="evidence" value="ECO:0007669"/>
    <property type="project" value="TreeGrafter"/>
</dbReference>
<feature type="domain" description="Alanyl-transfer RNA synthetases family profile" evidence="14">
    <location>
        <begin position="24"/>
        <end position="303"/>
    </location>
</feature>
<dbReference type="GO" id="GO:0016020">
    <property type="term" value="C:membrane"/>
    <property type="evidence" value="ECO:0007669"/>
    <property type="project" value="InterPro"/>
</dbReference>
<keyword evidence="8" id="KW-0378">Hydrolase</keyword>
<evidence type="ECO:0000256" key="6">
    <source>
        <dbReference type="ARBA" id="ARBA00022741"/>
    </source>
</evidence>
<dbReference type="SUPFAM" id="SSF54791">
    <property type="entry name" value="Eukaryotic type KH-domain (KH-domain type I)"/>
    <property type="match status" value="1"/>
</dbReference>
<dbReference type="InterPro" id="IPR018165">
    <property type="entry name" value="Ala-tRNA-synth_IIc_core"/>
</dbReference>
<dbReference type="PANTHER" id="PTHR11777">
    <property type="entry name" value="ALANYL-TRNA SYNTHETASE"/>
    <property type="match status" value="1"/>
</dbReference>
<evidence type="ECO:0000259" key="14">
    <source>
        <dbReference type="PROSITE" id="PS50860"/>
    </source>
</evidence>
<evidence type="ECO:0000256" key="7">
    <source>
        <dbReference type="ARBA" id="ARBA00022759"/>
    </source>
</evidence>
<dbReference type="PRINTS" id="PR00980">
    <property type="entry name" value="TRNASYNTHALA"/>
</dbReference>
<dbReference type="SUPFAM" id="SSF109604">
    <property type="entry name" value="HD-domain/PDEase-like"/>
    <property type="match status" value="1"/>
</dbReference>
<comment type="similarity">
    <text evidence="1">Belongs to the class-II aminoacyl-tRNA synthetase family.</text>
</comment>
<keyword evidence="17" id="KW-1185">Reference proteome</keyword>
<keyword evidence="9" id="KW-0067">ATP-binding</keyword>
<protein>
    <recommendedName>
        <fullName evidence="2">alanine--tRNA ligase</fullName>
        <ecNumber evidence="2">6.1.1.7</ecNumber>
    </recommendedName>
</protein>
<evidence type="ECO:0000256" key="1">
    <source>
        <dbReference type="ARBA" id="ARBA00008226"/>
    </source>
</evidence>
<dbReference type="Gene3D" id="3.30.930.10">
    <property type="entry name" value="Bira Bifunctional Protein, Domain 2"/>
    <property type="match status" value="2"/>
</dbReference>
<evidence type="ECO:0000256" key="9">
    <source>
        <dbReference type="ARBA" id="ARBA00022840"/>
    </source>
</evidence>
<keyword evidence="5" id="KW-0540">Nuclease</keyword>
<dbReference type="CDD" id="cd00077">
    <property type="entry name" value="HDc"/>
    <property type="match status" value="1"/>
</dbReference>
<sequence>MNKNTKYTINYVRQSWLDIFQQKATLKKYFNNPNLLGANSARNLVNCQRVIRTDDIANISAQSYHQTLFEMLGDFSIGVKEDHILFGNKKTNFWDMGDGPCGPNTEIYFDFVPPSNLPKDITDLDNKRFIEICNIVFPEFYHKGEEYLPLAEKCVDTGAGLERIAMVLQGIKKNFSDDKTLLSSIQKARQELEPYLQKSEIDARDKDYKQKIVQPAVEEILGGKLDGKINTELEGNIPGFSAGRAEGDFKINGKLLRDQKRQASKLKIREKRLEIVNKKLTAKKENIEAVERKLQQEEKRISEFANQLFRKEELFTQQLAISSQKEKTIRAEMEKVKEIKERVMGELEGIIPLSKEEAKKDLLTLLRTEVDRELERYKEEKIRQSERIAKEESAKIICLALEKCSSELVFTKTTDTLQVERPQIISKIIGKDGRNINAFQRITRTELIIDKESDELTIQISSFQYLLRFMALLTLQSLIKEERFSPLQIEKAYQKVVSETQELIVKTGTEVVEELELSNIHPELIKHLGKLKFRTSYGQNVLEHCLEVAKLAGNIAAELDLDVLLARRAGLLHDIGKAVEDEGDYSHVRSGISLAKKCQEPEVVINAIASHHRDFAPTNLYSLIVLAADRLSAARPGARGYQSEAYIERMNSLENIANEFPGIKKKLSRKIREKIKKEIVIPGEVVIQVVREKRFTQRLHHRPEPTKIKSRLKS</sequence>
<dbReference type="InterPro" id="IPR003607">
    <property type="entry name" value="HD/PDEase_dom"/>
</dbReference>
<evidence type="ECO:0000256" key="2">
    <source>
        <dbReference type="ARBA" id="ARBA00013168"/>
    </source>
</evidence>
<keyword evidence="13" id="KW-0175">Coiled coil</keyword>
<dbReference type="Pfam" id="PF01966">
    <property type="entry name" value="HD"/>
    <property type="match status" value="1"/>
</dbReference>
<dbReference type="PROSITE" id="PS50860">
    <property type="entry name" value="AA_TRNA_LIGASE_II_ALA"/>
    <property type="match status" value="1"/>
</dbReference>
<name>A0A9N8V9T4_9GLOM</name>
<keyword evidence="7" id="KW-0255">Endonuclease</keyword>
<dbReference type="InterPro" id="IPR018164">
    <property type="entry name" value="Ala-tRNA-synth_IIc_N"/>
</dbReference>
<dbReference type="AlphaFoldDB" id="A0A9N8V9T4"/>